<dbReference type="RefSeq" id="WP_070031218.1">
    <property type="nucleotide sequence ID" value="NZ_LJGT01000040.1"/>
</dbReference>
<dbReference type="InterPro" id="IPR052571">
    <property type="entry name" value="Mt_RNA_Methyltransferase"/>
</dbReference>
<organism evidence="6 7">
    <name type="scientific">Streptomyces abyssalis</name>
    <dbReference type="NCBI Taxonomy" id="933944"/>
    <lineage>
        <taxon>Bacteria</taxon>
        <taxon>Bacillati</taxon>
        <taxon>Actinomycetota</taxon>
        <taxon>Actinomycetes</taxon>
        <taxon>Kitasatosporales</taxon>
        <taxon>Streptomycetaceae</taxon>
        <taxon>Streptomyces</taxon>
    </lineage>
</organism>
<dbReference type="GO" id="GO:0006412">
    <property type="term" value="P:translation"/>
    <property type="evidence" value="ECO:0007669"/>
    <property type="project" value="InterPro"/>
</dbReference>
<comment type="caution">
    <text evidence="6">The sequence shown here is derived from an EMBL/GenBank/DDBJ whole genome shotgun (WGS) entry which is preliminary data.</text>
</comment>
<accession>A0A1E7JLW1</accession>
<dbReference type="GO" id="GO:0046872">
    <property type="term" value="F:metal ion binding"/>
    <property type="evidence" value="ECO:0007669"/>
    <property type="project" value="UniProtKB-KW"/>
</dbReference>
<dbReference type="Pfam" id="PF09243">
    <property type="entry name" value="Rsm22"/>
    <property type="match status" value="1"/>
</dbReference>
<gene>
    <name evidence="6" type="ORF">AN215_18330</name>
</gene>
<name>A0A1E7JLW1_9ACTN</name>
<dbReference type="SUPFAM" id="SSF53335">
    <property type="entry name" value="S-adenosyl-L-methionine-dependent methyltransferases"/>
    <property type="match status" value="1"/>
</dbReference>
<dbReference type="InterPro" id="IPR029063">
    <property type="entry name" value="SAM-dependent_MTases_sf"/>
</dbReference>
<proteinExistence type="predicted"/>
<dbReference type="GO" id="GO:0032259">
    <property type="term" value="P:methylation"/>
    <property type="evidence" value="ECO:0007669"/>
    <property type="project" value="UniProtKB-KW"/>
</dbReference>
<evidence type="ECO:0000313" key="7">
    <source>
        <dbReference type="Proteomes" id="UP000176087"/>
    </source>
</evidence>
<evidence type="ECO:0000256" key="4">
    <source>
        <dbReference type="ARBA" id="ARBA00023014"/>
    </source>
</evidence>
<evidence type="ECO:0000313" key="6">
    <source>
        <dbReference type="EMBL" id="OEU88637.1"/>
    </source>
</evidence>
<dbReference type="InterPro" id="IPR015324">
    <property type="entry name" value="Ribosomal_Rsm22-like"/>
</dbReference>
<sequence length="359" mass="37104">MIEEELRRALAALVDGLAPRAAAGAVERLMTGYRGAGEAAAPVLRDRADVVAYAAYRMPATFAAVASALEAFAVRAADWRPGSHLDVGGGTGAAVWAAAEVWDGTATAGPEGGARRTTVLDRSGPALALGRELAGASAADAVRTAEWRHRSLTGQDAGGERSEGGPGDAGLPTADLVTVSYVLGELPERDRLAVVDAAARAGQAVVVTEPGTPGGYARIIAARDQLAAAGLRVLAPCPHSAPCPMVPGEDWCHFAARVNRSSLHRQVKGGSLPYEDEKFSYVAAARPGVTGDPADGRIVRRPQKRKGQVLLELCTADSGLRPATVTKRHGTDYRRARDAKWGDAWPPAPDGGTGGGAES</sequence>
<dbReference type="GO" id="GO:0008168">
    <property type="term" value="F:methyltransferase activity"/>
    <property type="evidence" value="ECO:0007669"/>
    <property type="project" value="UniProtKB-KW"/>
</dbReference>
<keyword evidence="3" id="KW-0408">Iron</keyword>
<dbReference type="GO" id="GO:0003735">
    <property type="term" value="F:structural constituent of ribosome"/>
    <property type="evidence" value="ECO:0007669"/>
    <property type="project" value="TreeGrafter"/>
</dbReference>
<feature type="region of interest" description="Disordered" evidence="5">
    <location>
        <begin position="327"/>
        <end position="359"/>
    </location>
</feature>
<keyword evidence="6" id="KW-0808">Transferase</keyword>
<keyword evidence="6" id="KW-0489">Methyltransferase</keyword>
<protein>
    <submittedName>
        <fullName evidence="6">rRNA methyltransferase</fullName>
    </submittedName>
</protein>
<dbReference type="EMBL" id="LJGT01000040">
    <property type="protein sequence ID" value="OEU88637.1"/>
    <property type="molecule type" value="Genomic_DNA"/>
</dbReference>
<keyword evidence="1" id="KW-0479">Metal-binding</keyword>
<dbReference type="AlphaFoldDB" id="A0A1E7JLW1"/>
<keyword evidence="2" id="KW-0809">Transit peptide</keyword>
<evidence type="ECO:0000256" key="5">
    <source>
        <dbReference type="SAM" id="MobiDB-lite"/>
    </source>
</evidence>
<evidence type="ECO:0000256" key="2">
    <source>
        <dbReference type="ARBA" id="ARBA00022946"/>
    </source>
</evidence>
<feature type="region of interest" description="Disordered" evidence="5">
    <location>
        <begin position="151"/>
        <end position="171"/>
    </location>
</feature>
<reference evidence="6 7" key="1">
    <citation type="journal article" date="2016" name="Front. Microbiol.">
        <title>Comparative Genomics Analysis of Streptomyces Species Reveals Their Adaptation to the Marine Environment and Their Diversity at the Genomic Level.</title>
        <authorList>
            <person name="Tian X."/>
            <person name="Zhang Z."/>
            <person name="Yang T."/>
            <person name="Chen M."/>
            <person name="Li J."/>
            <person name="Chen F."/>
            <person name="Yang J."/>
            <person name="Li W."/>
            <person name="Zhang B."/>
            <person name="Zhang Z."/>
            <person name="Wu J."/>
            <person name="Zhang C."/>
            <person name="Long L."/>
            <person name="Xiao J."/>
        </authorList>
    </citation>
    <scope>NUCLEOTIDE SEQUENCE [LARGE SCALE GENOMIC DNA]</scope>
    <source>
        <strain evidence="6 7">SCSIO 10390</strain>
    </source>
</reference>
<dbReference type="GO" id="GO:0051536">
    <property type="term" value="F:iron-sulfur cluster binding"/>
    <property type="evidence" value="ECO:0007669"/>
    <property type="project" value="UniProtKB-KW"/>
</dbReference>
<dbReference type="PANTHER" id="PTHR13184">
    <property type="entry name" value="37S RIBOSOMAL PROTEIN S22"/>
    <property type="match status" value="1"/>
</dbReference>
<keyword evidence="4" id="KW-0411">Iron-sulfur</keyword>
<keyword evidence="7" id="KW-1185">Reference proteome</keyword>
<dbReference type="PANTHER" id="PTHR13184:SF5">
    <property type="entry name" value="METHYLTRANSFERASE-LIKE PROTEIN 17, MITOCHONDRIAL"/>
    <property type="match status" value="1"/>
</dbReference>
<evidence type="ECO:0000256" key="3">
    <source>
        <dbReference type="ARBA" id="ARBA00023004"/>
    </source>
</evidence>
<dbReference type="GO" id="GO:0015935">
    <property type="term" value="C:small ribosomal subunit"/>
    <property type="evidence" value="ECO:0007669"/>
    <property type="project" value="TreeGrafter"/>
</dbReference>
<feature type="compositionally biased region" description="Basic and acidic residues" evidence="5">
    <location>
        <begin position="329"/>
        <end position="341"/>
    </location>
</feature>
<dbReference type="Gene3D" id="3.40.50.150">
    <property type="entry name" value="Vaccinia Virus protein VP39"/>
    <property type="match status" value="1"/>
</dbReference>
<evidence type="ECO:0000256" key="1">
    <source>
        <dbReference type="ARBA" id="ARBA00022723"/>
    </source>
</evidence>
<dbReference type="PATRIC" id="fig|933944.6.peg.1003"/>
<dbReference type="STRING" id="933944.AN215_18330"/>
<dbReference type="Proteomes" id="UP000176087">
    <property type="component" value="Unassembled WGS sequence"/>
</dbReference>